<evidence type="ECO:0000256" key="4">
    <source>
        <dbReference type="ARBA" id="ARBA00022679"/>
    </source>
</evidence>
<comment type="subunit">
    <text evidence="2">Homodimer.</text>
</comment>
<accession>A0A5K1UQR3</accession>
<evidence type="ECO:0000313" key="9">
    <source>
        <dbReference type="Proteomes" id="UP000078387"/>
    </source>
</evidence>
<dbReference type="AlphaFoldDB" id="A0A5K1UQR3"/>
<name>A0A5K1UQR3_ENTHI</name>
<organism evidence="8 9">
    <name type="scientific">Entamoeba histolytica</name>
    <dbReference type="NCBI Taxonomy" id="5759"/>
    <lineage>
        <taxon>Eukaryota</taxon>
        <taxon>Amoebozoa</taxon>
        <taxon>Evosea</taxon>
        <taxon>Archamoebae</taxon>
        <taxon>Mastigamoebida</taxon>
        <taxon>Entamoebidae</taxon>
        <taxon>Entamoeba</taxon>
    </lineage>
</organism>
<proteinExistence type="inferred from homology"/>
<evidence type="ECO:0000256" key="5">
    <source>
        <dbReference type="ARBA" id="ARBA00022898"/>
    </source>
</evidence>
<reference evidence="8 9" key="1">
    <citation type="submission" date="2016-05" db="EMBL/GenBank/DDBJ databases">
        <title>First whole genome sequencing of Entamoeba histolytica HM1:IMSS-clone-6.</title>
        <authorList>
            <person name="Mukherjee Avik.K."/>
            <person name="Izumyama S."/>
            <person name="Nakada-Tsukui K."/>
            <person name="Nozaki T."/>
        </authorList>
    </citation>
    <scope>NUCLEOTIDE SEQUENCE [LARGE SCALE GENOMIC DNA]</scope>
    <source>
        <strain evidence="8 9">HM1:IMSS clone 6</strain>
    </source>
</reference>
<dbReference type="VEuPathDB" id="AmoebaDB:EHI8A_113700"/>
<evidence type="ECO:0000256" key="1">
    <source>
        <dbReference type="ARBA" id="ARBA00001933"/>
    </source>
</evidence>
<dbReference type="InterPro" id="IPR015421">
    <property type="entry name" value="PyrdxlP-dep_Trfase_major"/>
</dbReference>
<dbReference type="FunFam" id="3.40.640.10:FF:000012">
    <property type="entry name" value="alanine aminotransferase 2"/>
    <property type="match status" value="1"/>
</dbReference>
<dbReference type="EMBL" id="BDEQ01000001">
    <property type="protein sequence ID" value="GAT93306.1"/>
    <property type="molecule type" value="Genomic_DNA"/>
</dbReference>
<dbReference type="Proteomes" id="UP000078387">
    <property type="component" value="Unassembled WGS sequence"/>
</dbReference>
<evidence type="ECO:0000259" key="7">
    <source>
        <dbReference type="Pfam" id="PF00155"/>
    </source>
</evidence>
<dbReference type="CDD" id="cd00609">
    <property type="entry name" value="AAT_like"/>
    <property type="match status" value="1"/>
</dbReference>
<feature type="domain" description="Aminotransferase class I/classII large" evidence="7">
    <location>
        <begin position="94"/>
        <end position="470"/>
    </location>
</feature>
<dbReference type="VEuPathDB" id="AmoebaDB:EHI7A_108530"/>
<dbReference type="Pfam" id="PF00155">
    <property type="entry name" value="Aminotran_1_2"/>
    <property type="match status" value="1"/>
</dbReference>
<keyword evidence="4 8" id="KW-0808">Transferase</keyword>
<dbReference type="VEuPathDB" id="AmoebaDB:EHI_159710"/>
<dbReference type="PANTHER" id="PTHR11751:SF29">
    <property type="entry name" value="ALANINE TRANSAMINASE"/>
    <property type="match status" value="1"/>
</dbReference>
<comment type="caution">
    <text evidence="8">The sequence shown here is derived from an EMBL/GenBank/DDBJ whole genome shotgun (WGS) entry which is preliminary data.</text>
</comment>
<dbReference type="GO" id="GO:0042853">
    <property type="term" value="P:L-alanine catabolic process"/>
    <property type="evidence" value="ECO:0007669"/>
    <property type="project" value="UniProtKB-UniPathway"/>
</dbReference>
<dbReference type="InterPro" id="IPR015422">
    <property type="entry name" value="PyrdxlP-dep_Trfase_small"/>
</dbReference>
<dbReference type="InterPro" id="IPR015424">
    <property type="entry name" value="PyrdxlP-dep_Trfase"/>
</dbReference>
<evidence type="ECO:0000313" key="8">
    <source>
        <dbReference type="EMBL" id="GAT93306.1"/>
    </source>
</evidence>
<comment type="cofactor">
    <cofactor evidence="1">
        <name>pyridoxal 5'-phosphate</name>
        <dbReference type="ChEBI" id="CHEBI:597326"/>
    </cofactor>
</comment>
<evidence type="ECO:0000256" key="6">
    <source>
        <dbReference type="ARBA" id="ARBA00025785"/>
    </source>
</evidence>
<keyword evidence="5" id="KW-0663">Pyridoxal phosphate</keyword>
<gene>
    <name evidence="8" type="ORF">CL6EHI_159710</name>
</gene>
<dbReference type="FunFam" id="3.90.1150.10:FF:000010">
    <property type="entry name" value="Alanine aminotransferase 2"/>
    <property type="match status" value="1"/>
</dbReference>
<dbReference type="UniPathway" id="UPA00528">
    <property type="reaction ID" value="UER00586"/>
</dbReference>
<sequence length="484" mass="54900">MKAFSRQSINPCIIATQYAVRGKLVLEANEIQKEIEEARKKGKNNPYPFEKVVYCNIGNPQICNQQPLTYPRQIISIVEYPELLNHTTLFPKDVITHAKKIINSLGCTGTSGAYTNSMGVIQFRKSICKFIKHRDGTAPSPDDVFITDGASTGIKMILNMLISHPLHGIMIPIPQYPLYSASISQFGGFQINYFLDESKKWSTDMTSVRKVYEQAVEKGIQVKGFVCINPGNPTGQVLTVQNMKEIIEFCYEKKICLLADEVYQENIYGEIPFTSFRKVLKSMRDEVKNSVELISFFSVSKGFYGECGKRGGYFQIENINSFARSQMYKIASTNLCSNVVGQEMVEIICNPPKEGDESYPKYMNEKMSILNSLKRKAKLLYSVLNECEGISCNEAMGALYLFPKITFPNKYIDECKRKDQKPDELYCLRMLKSIGVCVVPGSGFGQKDNTYHFRIAILPPENEIQNIAVKIKTFHTSFMKDYCH</sequence>
<evidence type="ECO:0000256" key="2">
    <source>
        <dbReference type="ARBA" id="ARBA00011738"/>
    </source>
</evidence>
<dbReference type="GO" id="GO:0030170">
    <property type="term" value="F:pyridoxal phosphate binding"/>
    <property type="evidence" value="ECO:0007669"/>
    <property type="project" value="InterPro"/>
</dbReference>
<keyword evidence="3 8" id="KW-0032">Aminotransferase</keyword>
<dbReference type="Gene3D" id="3.90.1150.10">
    <property type="entry name" value="Aspartate Aminotransferase, domain 1"/>
    <property type="match status" value="1"/>
</dbReference>
<dbReference type="Gene3D" id="3.40.640.10">
    <property type="entry name" value="Type I PLP-dependent aspartate aminotransferase-like (Major domain)"/>
    <property type="match status" value="1"/>
</dbReference>
<evidence type="ECO:0000256" key="3">
    <source>
        <dbReference type="ARBA" id="ARBA00022576"/>
    </source>
</evidence>
<dbReference type="GO" id="GO:0008483">
    <property type="term" value="F:transaminase activity"/>
    <property type="evidence" value="ECO:0007669"/>
    <property type="project" value="UniProtKB-KW"/>
</dbReference>
<dbReference type="OMA" id="FGFECPP"/>
<dbReference type="VEuPathDB" id="AmoebaDB:KM1_187320"/>
<dbReference type="VEuPathDB" id="AmoebaDB:EHI5A_154340"/>
<comment type="similarity">
    <text evidence="6">Belongs to the class-I pyridoxal-phosphate-dependent aminotransferase family. Alanine aminotransferase subfamily.</text>
</comment>
<dbReference type="Gene3D" id="1.10.287.1970">
    <property type="match status" value="1"/>
</dbReference>
<dbReference type="FunFam" id="1.10.287.1970:FF:000002">
    <property type="entry name" value="Alanine aminotransferase putative"/>
    <property type="match status" value="1"/>
</dbReference>
<dbReference type="InterPro" id="IPR004839">
    <property type="entry name" value="Aminotransferase_I/II_large"/>
</dbReference>
<dbReference type="InterPro" id="IPR045088">
    <property type="entry name" value="ALAT1/2-like"/>
</dbReference>
<dbReference type="SUPFAM" id="SSF53383">
    <property type="entry name" value="PLP-dependent transferases"/>
    <property type="match status" value="1"/>
</dbReference>
<protein>
    <submittedName>
        <fullName evidence="8">Alanine aminotransferase putative</fullName>
    </submittedName>
</protein>
<dbReference type="PANTHER" id="PTHR11751">
    <property type="entry name" value="ALANINE AMINOTRANSFERASE"/>
    <property type="match status" value="1"/>
</dbReference>